<keyword evidence="2" id="KW-1185">Reference proteome</keyword>
<proteinExistence type="predicted"/>
<gene>
    <name evidence="1" type="ORF">PHMEG_00037770</name>
</gene>
<dbReference type="OrthoDB" id="119884at2759"/>
<dbReference type="Proteomes" id="UP000198211">
    <property type="component" value="Unassembled WGS sequence"/>
</dbReference>
<name>A0A225UJ82_9STRA</name>
<organism evidence="1 2">
    <name type="scientific">Phytophthora megakarya</name>
    <dbReference type="NCBI Taxonomy" id="4795"/>
    <lineage>
        <taxon>Eukaryota</taxon>
        <taxon>Sar</taxon>
        <taxon>Stramenopiles</taxon>
        <taxon>Oomycota</taxon>
        <taxon>Peronosporomycetes</taxon>
        <taxon>Peronosporales</taxon>
        <taxon>Peronosporaceae</taxon>
        <taxon>Phytophthora</taxon>
    </lineage>
</organism>
<protein>
    <submittedName>
        <fullName evidence="1">Uncharacterized protein</fullName>
    </submittedName>
</protein>
<comment type="caution">
    <text evidence="1">The sequence shown here is derived from an EMBL/GenBank/DDBJ whole genome shotgun (WGS) entry which is preliminary data.</text>
</comment>
<reference evidence="2" key="1">
    <citation type="submission" date="2017-03" db="EMBL/GenBank/DDBJ databases">
        <title>Phytopthora megakarya and P. palmivora, two closely related causual agents of cacao black pod achieved similar genome size and gene model numbers by different mechanisms.</title>
        <authorList>
            <person name="Ali S."/>
            <person name="Shao J."/>
            <person name="Larry D.J."/>
            <person name="Kronmiller B."/>
            <person name="Shen D."/>
            <person name="Strem M.D."/>
            <person name="Melnick R.L."/>
            <person name="Guiltinan M.J."/>
            <person name="Tyler B.M."/>
            <person name="Meinhardt L.W."/>
            <person name="Bailey B.A."/>
        </authorList>
    </citation>
    <scope>NUCLEOTIDE SEQUENCE [LARGE SCALE GENOMIC DNA]</scope>
    <source>
        <strain evidence="2">zdho120</strain>
    </source>
</reference>
<dbReference type="EMBL" id="NBNE01016898">
    <property type="protein sequence ID" value="OWY92991.1"/>
    <property type="molecule type" value="Genomic_DNA"/>
</dbReference>
<evidence type="ECO:0000313" key="1">
    <source>
        <dbReference type="EMBL" id="OWY92991.1"/>
    </source>
</evidence>
<accession>A0A225UJ82</accession>
<feature type="non-terminal residue" evidence="1">
    <location>
        <position position="134"/>
    </location>
</feature>
<dbReference type="AlphaFoldDB" id="A0A225UJ82"/>
<sequence length="134" mass="14816">MYVEADDGLPNAVMDVSGARRAVKLDSDARYTVVGMNWMVYGDRVSCMALVNFVEGISGLLLDVVGVWRSHEAVMDFKRNELRYRTDERTVVIPFRTLEGPTSGRIAAVRIARKTYLTSRSVTAIEAAVVAEDG</sequence>
<evidence type="ECO:0000313" key="2">
    <source>
        <dbReference type="Proteomes" id="UP000198211"/>
    </source>
</evidence>